<keyword evidence="18" id="KW-1185">Reference proteome</keyword>
<dbReference type="RefSeq" id="WP_075615491.1">
    <property type="nucleotide sequence ID" value="NZ_JACIED010000001.1"/>
</dbReference>
<dbReference type="Proteomes" id="UP000544107">
    <property type="component" value="Unassembled WGS sequence"/>
</dbReference>
<dbReference type="PROSITE" id="PS00211">
    <property type="entry name" value="ABC_TRANSPORTER_1"/>
    <property type="match status" value="1"/>
</dbReference>
<dbReference type="OrthoDB" id="9787557at2"/>
<keyword evidence="7" id="KW-0547">Nucleotide-binding</keyword>
<keyword evidence="9 16" id="KW-0067">ATP-binding</keyword>
<keyword evidence="11 12" id="KW-0472">Membrane</keyword>
<feature type="transmembrane region" description="Helical" evidence="12">
    <location>
        <begin position="305"/>
        <end position="323"/>
    </location>
</feature>
<keyword evidence="5" id="KW-0762">Sugar transport</keyword>
<evidence type="ECO:0000313" key="17">
    <source>
        <dbReference type="EMBL" id="OLP49705.1"/>
    </source>
</evidence>
<dbReference type="PROSITE" id="PS50990">
    <property type="entry name" value="PEPTIDASE_C39"/>
    <property type="match status" value="1"/>
</dbReference>
<feature type="transmembrane region" description="Helical" evidence="12">
    <location>
        <begin position="275"/>
        <end position="299"/>
    </location>
</feature>
<comment type="caution">
    <text evidence="17">The sequence shown here is derived from an EMBL/GenBank/DDBJ whole genome shotgun (WGS) entry which is preliminary data.</text>
</comment>
<evidence type="ECO:0000256" key="3">
    <source>
        <dbReference type="ARBA" id="ARBA00022448"/>
    </source>
</evidence>
<evidence type="ECO:0000259" key="13">
    <source>
        <dbReference type="PROSITE" id="PS50893"/>
    </source>
</evidence>
<evidence type="ECO:0000256" key="9">
    <source>
        <dbReference type="ARBA" id="ARBA00022840"/>
    </source>
</evidence>
<reference evidence="16 19" key="2">
    <citation type="submission" date="2020-08" db="EMBL/GenBank/DDBJ databases">
        <title>Genomic Encyclopedia of Type Strains, Phase IV (KMG-IV): sequencing the most valuable type-strain genomes for metagenomic binning, comparative biology and taxonomic classification.</title>
        <authorList>
            <person name="Goeker M."/>
        </authorList>
    </citation>
    <scope>NUCLEOTIDE SEQUENCE [LARGE SCALE GENOMIC DNA]</scope>
    <source>
        <strain evidence="16 19">DSM 100021</strain>
    </source>
</reference>
<dbReference type="Pfam" id="PF03412">
    <property type="entry name" value="Peptidase_C39"/>
    <property type="match status" value="1"/>
</dbReference>
<evidence type="ECO:0000256" key="7">
    <source>
        <dbReference type="ARBA" id="ARBA00022741"/>
    </source>
</evidence>
<evidence type="ECO:0000256" key="12">
    <source>
        <dbReference type="SAM" id="Phobius"/>
    </source>
</evidence>
<dbReference type="SMART" id="SM00382">
    <property type="entry name" value="AAA"/>
    <property type="match status" value="1"/>
</dbReference>
<dbReference type="Pfam" id="PF00664">
    <property type="entry name" value="ABC_membrane"/>
    <property type="match status" value="1"/>
</dbReference>
<evidence type="ECO:0000256" key="2">
    <source>
        <dbReference type="ARBA" id="ARBA00005417"/>
    </source>
</evidence>
<keyword evidence="8" id="KW-0378">Hydrolase</keyword>
<dbReference type="Pfam" id="PF00005">
    <property type="entry name" value="ABC_tran"/>
    <property type="match status" value="1"/>
</dbReference>
<comment type="subcellular location">
    <subcellularLocation>
        <location evidence="1">Cell membrane</location>
        <topology evidence="1">Multi-pass membrane protein</topology>
    </subcellularLocation>
</comment>
<dbReference type="FunFam" id="3.40.50.300:FF:000221">
    <property type="entry name" value="Multidrug ABC transporter ATP-binding protein"/>
    <property type="match status" value="1"/>
</dbReference>
<organism evidence="17 18">
    <name type="scientific">Allorhizobium taibaishanense</name>
    <dbReference type="NCBI Taxonomy" id="887144"/>
    <lineage>
        <taxon>Bacteria</taxon>
        <taxon>Pseudomonadati</taxon>
        <taxon>Pseudomonadota</taxon>
        <taxon>Alphaproteobacteria</taxon>
        <taxon>Hyphomicrobiales</taxon>
        <taxon>Rhizobiaceae</taxon>
        <taxon>Rhizobium/Agrobacterium group</taxon>
        <taxon>Allorhizobium</taxon>
    </lineage>
</organism>
<evidence type="ECO:0000259" key="14">
    <source>
        <dbReference type="PROSITE" id="PS50929"/>
    </source>
</evidence>
<dbReference type="GO" id="GO:0015421">
    <property type="term" value="F:ABC-type oligopeptide transporter activity"/>
    <property type="evidence" value="ECO:0007669"/>
    <property type="project" value="TreeGrafter"/>
</dbReference>
<name>A0A1Q9A569_9HYPH</name>
<dbReference type="PANTHER" id="PTHR43394:SF1">
    <property type="entry name" value="ATP-BINDING CASSETTE SUB-FAMILY B MEMBER 10, MITOCHONDRIAL"/>
    <property type="match status" value="1"/>
</dbReference>
<dbReference type="InterPro" id="IPR003439">
    <property type="entry name" value="ABC_transporter-like_ATP-bd"/>
</dbReference>
<feature type="transmembrane region" description="Helical" evidence="12">
    <location>
        <begin position="169"/>
        <end position="190"/>
    </location>
</feature>
<reference evidence="17 18" key="1">
    <citation type="submission" date="2016-09" db="EMBL/GenBank/DDBJ databases">
        <title>Rhizobium oryziradicis sp. nov., isolated from the root of rice.</title>
        <authorList>
            <person name="Zhao J."/>
            <person name="Zhang X."/>
        </authorList>
    </citation>
    <scope>NUCLEOTIDE SEQUENCE [LARGE SCALE GENOMIC DNA]</scope>
    <source>
        <strain evidence="17 18">14971</strain>
    </source>
</reference>
<evidence type="ECO:0000256" key="4">
    <source>
        <dbReference type="ARBA" id="ARBA00022475"/>
    </source>
</evidence>
<dbReference type="Proteomes" id="UP000185598">
    <property type="component" value="Unassembled WGS sequence"/>
</dbReference>
<dbReference type="STRING" id="887144.BJF91_22140"/>
<dbReference type="InterPro" id="IPR039421">
    <property type="entry name" value="Type_1_exporter"/>
</dbReference>
<accession>A0A1Q9A569</accession>
<evidence type="ECO:0000256" key="11">
    <source>
        <dbReference type="ARBA" id="ARBA00023136"/>
    </source>
</evidence>
<dbReference type="GO" id="GO:0008233">
    <property type="term" value="F:peptidase activity"/>
    <property type="evidence" value="ECO:0007669"/>
    <property type="project" value="InterPro"/>
</dbReference>
<dbReference type="Gene3D" id="3.40.50.300">
    <property type="entry name" value="P-loop containing nucleotide triphosphate hydrolases"/>
    <property type="match status" value="1"/>
</dbReference>
<sequence>MNVEDRDLADDSRVRSALAALALAAQKLGLSLSVEQLCRDYGDEDAFSLAQLAEILRGHGIKAKPIRMTWKLLSQLEGAVGALVELNDGSLLVFENFVDDPQTPRMVFRDPGDPKAARLVVDELRLTENWNGHVLLMKRDVVEETAREEFGFHWLLAQVMQDKRMVRDVFVAAISLAVLALVPSLFYMVVIDKVMVHHRLSTLTLMAAAILVVLLFDMMLGYMRRTVTAIVTAKIDVRLNLMIFDRLSRLPIEFFEQNATGGIVHRLGEARRLRAFVTGQLFGSVLDMMTLFVLVPVMFMLSPGLTFWVLGLAGVMGLILYVYMKPIRRAYAQVMGSEHRRTAMLIEMINGIRTVKSLALEGRKRREWDQKVAEAVNNQTNLLFLANQPQTLLAPLEKLIYAGSLLIGAYLVIVNEHTVMTGTLVAFTMIAMRATQPLVQMAGMMQQMEEARGALRQVASVINAEPEVRREHGVRPEFSGRIGFEDVRFAYSGTSVPALNAINFHVKPGSIVGLMGRSGSGKTTVTRLLQGLHQNYSGLIRLDGVELKEVDLYHLRTNIGVVLQESFLFRGTIRDNILIAKPDASPEEMIEAAQLAGADEFIERLPRGYDTMLEEHASNLSGGQKQRLAIARALIVNPPILIFDEATSALDPESEAIILRNLKRIASGRTVLMISHRLSSLVDCDQILVLDRGQLKDSGTHHDLLRRSGDYRHLWNQQNRHLTTGRDNDENLNAVA</sequence>
<dbReference type="GO" id="GO:0006508">
    <property type="term" value="P:proteolysis"/>
    <property type="evidence" value="ECO:0007669"/>
    <property type="project" value="InterPro"/>
</dbReference>
<dbReference type="PROSITE" id="PS50929">
    <property type="entry name" value="ABC_TM1F"/>
    <property type="match status" value="1"/>
</dbReference>
<dbReference type="Gene3D" id="3.90.70.10">
    <property type="entry name" value="Cysteine proteinases"/>
    <property type="match status" value="1"/>
</dbReference>
<evidence type="ECO:0000256" key="8">
    <source>
        <dbReference type="ARBA" id="ARBA00022801"/>
    </source>
</evidence>
<feature type="domain" description="ABC transmembrane type-1" evidence="14">
    <location>
        <begin position="169"/>
        <end position="450"/>
    </location>
</feature>
<dbReference type="InterPro" id="IPR036640">
    <property type="entry name" value="ABC1_TM_sf"/>
</dbReference>
<evidence type="ECO:0000313" key="18">
    <source>
        <dbReference type="Proteomes" id="UP000185598"/>
    </source>
</evidence>
<dbReference type="EMBL" id="MKIN01000022">
    <property type="protein sequence ID" value="OLP49705.1"/>
    <property type="molecule type" value="Genomic_DNA"/>
</dbReference>
<dbReference type="AlphaFoldDB" id="A0A1Q9A569"/>
<feature type="domain" description="Peptidase C39" evidence="15">
    <location>
        <begin position="10"/>
        <end position="137"/>
    </location>
</feature>
<proteinExistence type="inferred from homology"/>
<dbReference type="InterPro" id="IPR027417">
    <property type="entry name" value="P-loop_NTPase"/>
</dbReference>
<evidence type="ECO:0000256" key="6">
    <source>
        <dbReference type="ARBA" id="ARBA00022692"/>
    </source>
</evidence>
<keyword evidence="6 12" id="KW-0812">Transmembrane</keyword>
<dbReference type="EMBL" id="JACIED010000001">
    <property type="protein sequence ID" value="MBB4006815.1"/>
    <property type="molecule type" value="Genomic_DNA"/>
</dbReference>
<evidence type="ECO:0000259" key="15">
    <source>
        <dbReference type="PROSITE" id="PS50990"/>
    </source>
</evidence>
<dbReference type="InterPro" id="IPR011527">
    <property type="entry name" value="ABC1_TM_dom"/>
</dbReference>
<dbReference type="SUPFAM" id="SSF90123">
    <property type="entry name" value="ABC transporter transmembrane region"/>
    <property type="match status" value="1"/>
</dbReference>
<evidence type="ECO:0000313" key="16">
    <source>
        <dbReference type="EMBL" id="MBB4006815.1"/>
    </source>
</evidence>
<keyword evidence="10 12" id="KW-1133">Transmembrane helix</keyword>
<feature type="transmembrane region" description="Helical" evidence="12">
    <location>
        <begin position="196"/>
        <end position="216"/>
    </location>
</feature>
<evidence type="ECO:0000313" key="19">
    <source>
        <dbReference type="Proteomes" id="UP000544107"/>
    </source>
</evidence>
<evidence type="ECO:0000256" key="10">
    <source>
        <dbReference type="ARBA" id="ARBA00022989"/>
    </source>
</evidence>
<keyword evidence="3" id="KW-0813">Transport</keyword>
<dbReference type="PANTHER" id="PTHR43394">
    <property type="entry name" value="ATP-DEPENDENT PERMEASE MDL1, MITOCHONDRIAL"/>
    <property type="match status" value="1"/>
</dbReference>
<protein>
    <submittedName>
        <fullName evidence="16">ATP-binding cassette subfamily B protein</fullName>
    </submittedName>
    <submittedName>
        <fullName evidence="17">Peptidase C39</fullName>
    </submittedName>
</protein>
<evidence type="ECO:0000256" key="5">
    <source>
        <dbReference type="ARBA" id="ARBA00022597"/>
    </source>
</evidence>
<dbReference type="SUPFAM" id="SSF52540">
    <property type="entry name" value="P-loop containing nucleoside triphosphate hydrolases"/>
    <property type="match status" value="1"/>
</dbReference>
<dbReference type="InterPro" id="IPR003593">
    <property type="entry name" value="AAA+_ATPase"/>
</dbReference>
<keyword evidence="4" id="KW-1003">Cell membrane</keyword>
<dbReference type="GO" id="GO:0005524">
    <property type="term" value="F:ATP binding"/>
    <property type="evidence" value="ECO:0007669"/>
    <property type="project" value="UniProtKB-KW"/>
</dbReference>
<gene>
    <name evidence="17" type="ORF">BJF91_22140</name>
    <name evidence="16" type="ORF">GGQ71_001051</name>
</gene>
<dbReference type="CDD" id="cd18783">
    <property type="entry name" value="ABC_6TM_PrtD_LapB_HlyB_like"/>
    <property type="match status" value="1"/>
</dbReference>
<feature type="transmembrane region" description="Helical" evidence="12">
    <location>
        <begin position="392"/>
        <end position="413"/>
    </location>
</feature>
<dbReference type="GO" id="GO:0005886">
    <property type="term" value="C:plasma membrane"/>
    <property type="evidence" value="ECO:0007669"/>
    <property type="project" value="UniProtKB-SubCell"/>
</dbReference>
<feature type="domain" description="ABC transporter" evidence="13">
    <location>
        <begin position="482"/>
        <end position="717"/>
    </location>
</feature>
<dbReference type="PROSITE" id="PS50893">
    <property type="entry name" value="ABC_TRANSPORTER_2"/>
    <property type="match status" value="1"/>
</dbReference>
<dbReference type="InterPro" id="IPR005074">
    <property type="entry name" value="Peptidase_C39"/>
</dbReference>
<evidence type="ECO:0000256" key="1">
    <source>
        <dbReference type="ARBA" id="ARBA00004651"/>
    </source>
</evidence>
<dbReference type="GO" id="GO:0016887">
    <property type="term" value="F:ATP hydrolysis activity"/>
    <property type="evidence" value="ECO:0007669"/>
    <property type="project" value="InterPro"/>
</dbReference>
<dbReference type="Gene3D" id="1.20.1560.10">
    <property type="entry name" value="ABC transporter type 1, transmembrane domain"/>
    <property type="match status" value="1"/>
</dbReference>
<comment type="similarity">
    <text evidence="2">Belongs to the ABC transporter superfamily.</text>
</comment>
<dbReference type="InterPro" id="IPR017871">
    <property type="entry name" value="ABC_transporter-like_CS"/>
</dbReference>